<evidence type="ECO:0000256" key="3">
    <source>
        <dbReference type="ARBA" id="ARBA00022475"/>
    </source>
</evidence>
<sequence>MADDGILLDAQGISAGYGLSRVLFDVDLQVPRVGGVTILGRNGAGKTTLLKTLVGELPFQGGSVELAGLPLSGLRTHERIKSGIGYVPQEGGVFAGLSVQENLELGIARQRRHGDIALAFAWFPKLQQRLKQTAGTLSGGERKMLAIARALLGAPRILLLDEPTEGMWFGVIDEIAEQLVQLASRIAVVTVEQNLGLAWKISDHVHVLDRGRIVLSGPTSQVREDPRLLQLLAP</sequence>
<dbReference type="GO" id="GO:0015807">
    <property type="term" value="P:L-amino acid transport"/>
    <property type="evidence" value="ECO:0007669"/>
    <property type="project" value="TreeGrafter"/>
</dbReference>
<dbReference type="PANTHER" id="PTHR43820">
    <property type="entry name" value="HIGH-AFFINITY BRANCHED-CHAIN AMINO ACID TRANSPORT ATP-BINDING PROTEIN LIVF"/>
    <property type="match status" value="1"/>
</dbReference>
<keyword evidence="7" id="KW-0029">Amino-acid transport</keyword>
<dbReference type="KEGG" id="bxe:Bxe_C1252"/>
<dbReference type="STRING" id="266265.Bxe_C1252"/>
<accession>Q13FM7</accession>
<evidence type="ECO:0000256" key="7">
    <source>
        <dbReference type="ARBA" id="ARBA00022970"/>
    </source>
</evidence>
<dbReference type="RefSeq" id="WP_011494338.1">
    <property type="nucleotide sequence ID" value="NC_007953.1"/>
</dbReference>
<reference evidence="9 10" key="1">
    <citation type="journal article" date="2006" name="Proc. Natl. Acad. Sci. U.S.A.">
        <title>Burkholderia xenovorans LB400 harbors a multi-replicon, 9.73-Mbp genome shaped for versatility.</title>
        <authorList>
            <person name="Chain P.S."/>
            <person name="Denef V.J."/>
            <person name="Konstantinidis K.T."/>
            <person name="Vergez L.M."/>
            <person name="Agullo L."/>
            <person name="Reyes V.L."/>
            <person name="Hauser L."/>
            <person name="Cordova M."/>
            <person name="Gomez L."/>
            <person name="Gonzalez M."/>
            <person name="Land M."/>
            <person name="Lao V."/>
            <person name="Larimer F."/>
            <person name="LiPuma J.J."/>
            <person name="Mahenthiralingam E."/>
            <person name="Malfatti S.A."/>
            <person name="Marx C.J."/>
            <person name="Parnell J.J."/>
            <person name="Ramette A."/>
            <person name="Richardson P."/>
            <person name="Seeger M."/>
            <person name="Smith D."/>
            <person name="Spilker T."/>
            <person name="Sul W.J."/>
            <person name="Tsoi T.V."/>
            <person name="Ulrich L.E."/>
            <person name="Zhulin I.B."/>
            <person name="Tiedje J.M."/>
        </authorList>
    </citation>
    <scope>NUCLEOTIDE SEQUENCE [LARGE SCALE GENOMIC DNA]</scope>
    <source>
        <strain evidence="9 10">LB400</strain>
    </source>
</reference>
<evidence type="ECO:0000313" key="10">
    <source>
        <dbReference type="Proteomes" id="UP000001817"/>
    </source>
</evidence>
<dbReference type="AlphaFoldDB" id="Q13FM7"/>
<dbReference type="InterPro" id="IPR017871">
    <property type="entry name" value="ABC_transporter-like_CS"/>
</dbReference>
<evidence type="ECO:0000313" key="9">
    <source>
        <dbReference type="EMBL" id="ABE37112.1"/>
    </source>
</evidence>
<organism evidence="9 10">
    <name type="scientific">Paraburkholderia xenovorans (strain LB400)</name>
    <dbReference type="NCBI Taxonomy" id="266265"/>
    <lineage>
        <taxon>Bacteria</taxon>
        <taxon>Pseudomonadati</taxon>
        <taxon>Pseudomonadota</taxon>
        <taxon>Betaproteobacteria</taxon>
        <taxon>Burkholderiales</taxon>
        <taxon>Burkholderiaceae</taxon>
        <taxon>Paraburkholderia</taxon>
    </lineage>
</organism>
<dbReference type="PROSITE" id="PS00211">
    <property type="entry name" value="ABC_TRANSPORTER_1"/>
    <property type="match status" value="1"/>
</dbReference>
<evidence type="ECO:0000256" key="2">
    <source>
        <dbReference type="ARBA" id="ARBA00022448"/>
    </source>
</evidence>
<dbReference type="InterPro" id="IPR052156">
    <property type="entry name" value="BCAA_Transport_ATP-bd_LivF"/>
</dbReference>
<keyword evidence="4" id="KW-0472">Membrane</keyword>
<keyword evidence="10" id="KW-1185">Reference proteome</keyword>
<dbReference type="SMART" id="SM00382">
    <property type="entry name" value="AAA"/>
    <property type="match status" value="1"/>
</dbReference>
<dbReference type="Gene3D" id="3.40.50.300">
    <property type="entry name" value="P-loop containing nucleotide triphosphate hydrolases"/>
    <property type="match status" value="1"/>
</dbReference>
<dbReference type="PANTHER" id="PTHR43820:SF4">
    <property type="entry name" value="HIGH-AFFINITY BRANCHED-CHAIN AMINO ACID TRANSPORT ATP-BINDING PROTEIN LIVF"/>
    <property type="match status" value="1"/>
</dbReference>
<dbReference type="InterPro" id="IPR027417">
    <property type="entry name" value="P-loop_NTPase"/>
</dbReference>
<keyword evidence="6 9" id="KW-0067">ATP-binding</keyword>
<dbReference type="PROSITE" id="PS50893">
    <property type="entry name" value="ABC_TRANSPORTER_2"/>
    <property type="match status" value="1"/>
</dbReference>
<evidence type="ECO:0000256" key="1">
    <source>
        <dbReference type="ARBA" id="ARBA00005417"/>
    </source>
</evidence>
<name>Q13FM7_PARXL</name>
<dbReference type="CDD" id="cd03224">
    <property type="entry name" value="ABC_TM1139_LivF_branched"/>
    <property type="match status" value="1"/>
</dbReference>
<keyword evidence="5" id="KW-0547">Nucleotide-binding</keyword>
<proteinExistence type="inferred from homology"/>
<dbReference type="KEGG" id="bxb:DR64_8561"/>
<dbReference type="GO" id="GO:0016887">
    <property type="term" value="F:ATP hydrolysis activity"/>
    <property type="evidence" value="ECO:0007669"/>
    <property type="project" value="InterPro"/>
</dbReference>
<keyword evidence="3" id="KW-1003">Cell membrane</keyword>
<dbReference type="EMBL" id="CP000272">
    <property type="protein sequence ID" value="ABE37112.1"/>
    <property type="molecule type" value="Genomic_DNA"/>
</dbReference>
<dbReference type="GO" id="GO:0005524">
    <property type="term" value="F:ATP binding"/>
    <property type="evidence" value="ECO:0007669"/>
    <property type="project" value="UniProtKB-KW"/>
</dbReference>
<dbReference type="InterPro" id="IPR003439">
    <property type="entry name" value="ABC_transporter-like_ATP-bd"/>
</dbReference>
<comment type="similarity">
    <text evidence="1">Belongs to the ABC transporter superfamily.</text>
</comment>
<feature type="domain" description="ABC transporter" evidence="8">
    <location>
        <begin position="8"/>
        <end position="232"/>
    </location>
</feature>
<evidence type="ECO:0000256" key="5">
    <source>
        <dbReference type="ARBA" id="ARBA00022741"/>
    </source>
</evidence>
<dbReference type="Proteomes" id="UP000001817">
    <property type="component" value="Chromosome 3"/>
</dbReference>
<protein>
    <submittedName>
        <fullName evidence="9">Amino acid/amide ABC transporter ATP-binding protein 2, HAAT family</fullName>
    </submittedName>
</protein>
<gene>
    <name evidence="9" type="ORF">Bxe_C1252</name>
</gene>
<dbReference type="Pfam" id="PF00005">
    <property type="entry name" value="ABC_tran"/>
    <property type="match status" value="1"/>
</dbReference>
<keyword evidence="4" id="KW-0997">Cell inner membrane</keyword>
<evidence type="ECO:0000256" key="6">
    <source>
        <dbReference type="ARBA" id="ARBA00022840"/>
    </source>
</evidence>
<dbReference type="SUPFAM" id="SSF52540">
    <property type="entry name" value="P-loop containing nucleoside triphosphate hydrolases"/>
    <property type="match status" value="1"/>
</dbReference>
<evidence type="ECO:0000256" key="4">
    <source>
        <dbReference type="ARBA" id="ARBA00022519"/>
    </source>
</evidence>
<dbReference type="GO" id="GO:0015658">
    <property type="term" value="F:branched-chain amino acid transmembrane transporter activity"/>
    <property type="evidence" value="ECO:0007669"/>
    <property type="project" value="TreeGrafter"/>
</dbReference>
<evidence type="ECO:0000259" key="8">
    <source>
        <dbReference type="PROSITE" id="PS50893"/>
    </source>
</evidence>
<keyword evidence="2" id="KW-0813">Transport</keyword>
<dbReference type="eggNOG" id="COG0410">
    <property type="taxonomic scope" value="Bacteria"/>
</dbReference>
<dbReference type="InterPro" id="IPR003593">
    <property type="entry name" value="AAA+_ATPase"/>
</dbReference>